<reference evidence="8 9" key="1">
    <citation type="journal article" date="2017" name="Nat. Commun.">
        <title>Genome assembly with in vitro proximity ligation data and whole-genome triplication in lettuce.</title>
        <authorList>
            <person name="Reyes-Chin-Wo S."/>
            <person name="Wang Z."/>
            <person name="Yang X."/>
            <person name="Kozik A."/>
            <person name="Arikit S."/>
            <person name="Song C."/>
            <person name="Xia L."/>
            <person name="Froenicke L."/>
            <person name="Lavelle D.O."/>
            <person name="Truco M.J."/>
            <person name="Xia R."/>
            <person name="Zhu S."/>
            <person name="Xu C."/>
            <person name="Xu H."/>
            <person name="Xu X."/>
            <person name="Cox K."/>
            <person name="Korf I."/>
            <person name="Meyers B.C."/>
            <person name="Michelmore R.W."/>
        </authorList>
    </citation>
    <scope>NUCLEOTIDE SEQUENCE [LARGE SCALE GENOMIC DNA]</scope>
    <source>
        <strain evidence="9">cv. Salinas</strain>
        <tissue evidence="8">Seedlings</tissue>
    </source>
</reference>
<dbReference type="GO" id="GO:0005524">
    <property type="term" value="F:ATP binding"/>
    <property type="evidence" value="ECO:0007669"/>
    <property type="project" value="UniProtKB-KW"/>
</dbReference>
<evidence type="ECO:0000256" key="5">
    <source>
        <dbReference type="ARBA" id="ARBA00022840"/>
    </source>
</evidence>
<name>A0A9R1X2Z5_LACSA</name>
<dbReference type="InterPro" id="IPR008271">
    <property type="entry name" value="Ser/Thr_kinase_AS"/>
</dbReference>
<dbReference type="InterPro" id="IPR045272">
    <property type="entry name" value="ANXUR1/2-like"/>
</dbReference>
<organism evidence="8 9">
    <name type="scientific">Lactuca sativa</name>
    <name type="common">Garden lettuce</name>
    <dbReference type="NCBI Taxonomy" id="4236"/>
    <lineage>
        <taxon>Eukaryota</taxon>
        <taxon>Viridiplantae</taxon>
        <taxon>Streptophyta</taxon>
        <taxon>Embryophyta</taxon>
        <taxon>Tracheophyta</taxon>
        <taxon>Spermatophyta</taxon>
        <taxon>Magnoliopsida</taxon>
        <taxon>eudicotyledons</taxon>
        <taxon>Gunneridae</taxon>
        <taxon>Pentapetalae</taxon>
        <taxon>asterids</taxon>
        <taxon>campanulids</taxon>
        <taxon>Asterales</taxon>
        <taxon>Asteraceae</taxon>
        <taxon>Cichorioideae</taxon>
        <taxon>Cichorieae</taxon>
        <taxon>Lactucinae</taxon>
        <taxon>Lactuca</taxon>
    </lineage>
</organism>
<evidence type="ECO:0000313" key="8">
    <source>
        <dbReference type="EMBL" id="KAJ0196479.1"/>
    </source>
</evidence>
<dbReference type="CDD" id="cd14066">
    <property type="entry name" value="STKc_IRAK"/>
    <property type="match status" value="1"/>
</dbReference>
<keyword evidence="2" id="KW-0808">Transferase</keyword>
<feature type="region of interest" description="Disordered" evidence="6">
    <location>
        <begin position="347"/>
        <end position="376"/>
    </location>
</feature>
<dbReference type="Gene3D" id="3.30.200.20">
    <property type="entry name" value="Phosphorylase Kinase, domain 1"/>
    <property type="match status" value="1"/>
</dbReference>
<dbReference type="Pfam" id="PF07714">
    <property type="entry name" value="PK_Tyr_Ser-Thr"/>
    <property type="match status" value="2"/>
</dbReference>
<dbReference type="Proteomes" id="UP000235145">
    <property type="component" value="Unassembled WGS sequence"/>
</dbReference>
<dbReference type="InterPro" id="IPR000719">
    <property type="entry name" value="Prot_kinase_dom"/>
</dbReference>
<protein>
    <recommendedName>
        <fullName evidence="7">Protein kinase domain-containing protein</fullName>
    </recommendedName>
</protein>
<gene>
    <name evidence="8" type="ORF">LSAT_V11C700360710</name>
</gene>
<dbReference type="InterPro" id="IPR011009">
    <property type="entry name" value="Kinase-like_dom_sf"/>
</dbReference>
<evidence type="ECO:0000256" key="3">
    <source>
        <dbReference type="ARBA" id="ARBA00022741"/>
    </source>
</evidence>
<evidence type="ECO:0000256" key="6">
    <source>
        <dbReference type="SAM" id="MobiDB-lite"/>
    </source>
</evidence>
<dbReference type="SUPFAM" id="SSF56112">
    <property type="entry name" value="Protein kinase-like (PK-like)"/>
    <property type="match status" value="2"/>
</dbReference>
<keyword evidence="5" id="KW-0067">ATP-binding</keyword>
<dbReference type="InterPro" id="IPR001245">
    <property type="entry name" value="Ser-Thr/Tyr_kinase_cat_dom"/>
</dbReference>
<dbReference type="SMART" id="SM00220">
    <property type="entry name" value="S_TKc"/>
    <property type="match status" value="1"/>
</dbReference>
<accession>A0A9R1X2Z5</accession>
<keyword evidence="3" id="KW-0547">Nucleotide-binding</keyword>
<dbReference type="GO" id="GO:0004714">
    <property type="term" value="F:transmembrane receptor protein tyrosine kinase activity"/>
    <property type="evidence" value="ECO:0007669"/>
    <property type="project" value="InterPro"/>
</dbReference>
<dbReference type="EMBL" id="NBSK02000007">
    <property type="protein sequence ID" value="KAJ0196479.1"/>
    <property type="molecule type" value="Genomic_DNA"/>
</dbReference>
<dbReference type="PANTHER" id="PTHR27003">
    <property type="entry name" value="OS07G0166700 PROTEIN"/>
    <property type="match status" value="1"/>
</dbReference>
<keyword evidence="1" id="KW-0723">Serine/threonine-protein kinase</keyword>
<dbReference type="GO" id="GO:0004674">
    <property type="term" value="F:protein serine/threonine kinase activity"/>
    <property type="evidence" value="ECO:0007669"/>
    <property type="project" value="UniProtKB-KW"/>
</dbReference>
<evidence type="ECO:0000313" key="9">
    <source>
        <dbReference type="Proteomes" id="UP000235145"/>
    </source>
</evidence>
<evidence type="ECO:0000256" key="1">
    <source>
        <dbReference type="ARBA" id="ARBA00022527"/>
    </source>
</evidence>
<evidence type="ECO:0000259" key="7">
    <source>
        <dbReference type="PROSITE" id="PS50011"/>
    </source>
</evidence>
<dbReference type="PROSITE" id="PS00108">
    <property type="entry name" value="PROTEIN_KINASE_ST"/>
    <property type="match status" value="1"/>
</dbReference>
<feature type="domain" description="Protein kinase" evidence="7">
    <location>
        <begin position="384"/>
        <end position="547"/>
    </location>
</feature>
<dbReference type="FunFam" id="1.10.510.10:FF:000095">
    <property type="entry name" value="protein STRUBBELIG-RECEPTOR FAMILY 8"/>
    <property type="match status" value="1"/>
</dbReference>
<keyword evidence="4" id="KW-0418">Kinase</keyword>
<dbReference type="PANTHER" id="PTHR27003:SF328">
    <property type="entry name" value="PROTEIN KINASE DOMAIN-CONTAINING PROTEIN"/>
    <property type="match status" value="1"/>
</dbReference>
<comment type="caution">
    <text evidence="8">The sequence shown here is derived from an EMBL/GenBank/DDBJ whole genome shotgun (WGS) entry which is preliminary data.</text>
</comment>
<feature type="domain" description="Protein kinase" evidence="7">
    <location>
        <begin position="35"/>
        <end position="314"/>
    </location>
</feature>
<sequence length="547" mass="62592">MSSETAHSDRLLLLTSVQLCRHFSLAEIQSATKDFDDKLIIGHEGFGNVYKGQIYIEETIHVVAIKRLDSKSVQGAPEFKAEIEMLSKLRHCHLVSLIGFCDDNKEMILVYAYMPNGTLYHHLHKAQSPLNWVQRLKIAIGAGRGLDYLHTGVGTQHGVIHRDVKSSNILLDEKWAAMISDFGMSKIGPTNQSMSYVEASVKGTFGYLNPEYFYTRKLTRKTDVYAFGVVLFELLSGRLAVDERNGEEECSLVRWAQKCVKERKLDQMVYPNIKGTIFPKCLKRFAQIAYRCLLSDLKERPTIAEVVVSLQALLELQQRHENSVEPSSITGFTWKIHKYLLSATKQNSEQSGTSSSKSHVNMNQGSSTNKDSNNQGEMLRQPWESLVTYLKCFTYYDLRRATENLGDDKRYLKVYKGWIDKTTYSPTEDNSGLAIAVKRIDFYKTACWLHLKEFKHPNLEKLIGYCFEDQLGKQLFLVYEFMPNGNFNDLLNSGVVSRLPLVIKVKIAVGIARGLVFLHKTQYQFNVFESRLDRHMILLDEWAIYTI</sequence>
<evidence type="ECO:0000256" key="2">
    <source>
        <dbReference type="ARBA" id="ARBA00022679"/>
    </source>
</evidence>
<dbReference type="FunFam" id="3.30.200.20:FF:000039">
    <property type="entry name" value="receptor-like protein kinase FERONIA"/>
    <property type="match status" value="1"/>
</dbReference>
<proteinExistence type="predicted"/>
<dbReference type="GO" id="GO:0005886">
    <property type="term" value="C:plasma membrane"/>
    <property type="evidence" value="ECO:0000318"/>
    <property type="project" value="GO_Central"/>
</dbReference>
<keyword evidence="9" id="KW-1185">Reference proteome</keyword>
<evidence type="ECO:0000256" key="4">
    <source>
        <dbReference type="ARBA" id="ARBA00022777"/>
    </source>
</evidence>
<dbReference type="AlphaFoldDB" id="A0A9R1X2Z5"/>
<dbReference type="Gene3D" id="1.10.510.10">
    <property type="entry name" value="Transferase(Phosphotransferase) domain 1"/>
    <property type="match status" value="2"/>
</dbReference>
<dbReference type="PROSITE" id="PS50011">
    <property type="entry name" value="PROTEIN_KINASE_DOM"/>
    <property type="match status" value="2"/>
</dbReference>
<dbReference type="GO" id="GO:0004672">
    <property type="term" value="F:protein kinase activity"/>
    <property type="evidence" value="ECO:0000318"/>
    <property type="project" value="GO_Central"/>
</dbReference>